<protein>
    <submittedName>
        <fullName evidence="1">Uncharacterized protein</fullName>
    </submittedName>
</protein>
<dbReference type="EMBL" id="CZVV01000031">
    <property type="protein sequence ID" value="CUS99896.1"/>
    <property type="molecule type" value="Genomic_DNA"/>
</dbReference>
<evidence type="ECO:0000313" key="1">
    <source>
        <dbReference type="EMBL" id="CUS99896.1"/>
    </source>
</evidence>
<dbReference type="Proteomes" id="UP000243105">
    <property type="component" value="Unassembled WGS sequence"/>
</dbReference>
<name>A0A916LJ40_KRYT1</name>
<evidence type="ECO:0000313" key="2">
    <source>
        <dbReference type="Proteomes" id="UP000243105"/>
    </source>
</evidence>
<proteinExistence type="predicted"/>
<dbReference type="AlphaFoldDB" id="A0A916LJ40"/>
<reference evidence="1 2" key="1">
    <citation type="submission" date="2015-11" db="EMBL/GenBank/DDBJ databases">
        <authorList>
            <person name="Varghese N."/>
        </authorList>
    </citation>
    <scope>NUCLEOTIDE SEQUENCE [LARGE SCALE GENOMIC DNA]</scope>
    <source>
        <strain evidence="1 2">JGI-25</strain>
    </source>
</reference>
<gene>
    <name evidence="1" type="ORF">JGI25_00648</name>
</gene>
<feature type="non-terminal residue" evidence="1">
    <location>
        <position position="51"/>
    </location>
</feature>
<sequence>MRNKLAFNVSSLGNCPFIFVLLLIAQIVSSQSISDFRIVSNTGDELVVEYT</sequence>
<comment type="caution">
    <text evidence="1">The sequence shown here is derived from an EMBL/GenBank/DDBJ whole genome shotgun (WGS) entry which is preliminary data.</text>
</comment>
<organism evidence="1 2">
    <name type="scientific">Kryptobacter tengchongensis</name>
    <dbReference type="NCBI Taxonomy" id="1643429"/>
    <lineage>
        <taxon>Bacteria</taxon>
        <taxon>Pseudomonadati</taxon>
        <taxon>Candidatus Kryptoniota</taxon>
        <taxon>Candidatus Kryptobacter</taxon>
    </lineage>
</organism>
<accession>A0A916LJ40</accession>